<protein>
    <recommendedName>
        <fullName evidence="3">Tetratricopeptide repeat protein</fullName>
    </recommendedName>
</protein>
<dbReference type="KEGG" id="snay:FZC37_01950"/>
<keyword evidence="2" id="KW-1185">Reference proteome</keyword>
<dbReference type="InterPro" id="IPR011990">
    <property type="entry name" value="TPR-like_helical_dom_sf"/>
</dbReference>
<dbReference type="SUPFAM" id="SSF48452">
    <property type="entry name" value="TPR-like"/>
    <property type="match status" value="1"/>
</dbReference>
<dbReference type="Gene3D" id="1.25.40.10">
    <property type="entry name" value="Tetratricopeptide repeat domain"/>
    <property type="match status" value="1"/>
</dbReference>
<reference evidence="1 2" key="1">
    <citation type="submission" date="2019-08" db="EMBL/GenBank/DDBJ databases">
        <title>Highly reduced genomes of protist endosymbionts show evolutionary convergence.</title>
        <authorList>
            <person name="George E."/>
            <person name="Husnik F."/>
            <person name="Tashyreva D."/>
            <person name="Prokopchuk G."/>
            <person name="Horak A."/>
            <person name="Kwong W.K."/>
            <person name="Lukes J."/>
            <person name="Keeling P.J."/>
        </authorList>
    </citation>
    <scope>NUCLEOTIDE SEQUENCE [LARGE SCALE GENOMIC DNA]</scope>
    <source>
        <strain evidence="1">1621</strain>
    </source>
</reference>
<evidence type="ECO:0008006" key="3">
    <source>
        <dbReference type="Google" id="ProtNLM"/>
    </source>
</evidence>
<proteinExistence type="predicted"/>
<organism evidence="1 2">
    <name type="scientific">Candidatus Sneabacter namystus</name>
    <dbReference type="NCBI Taxonomy" id="2601646"/>
    <lineage>
        <taxon>Bacteria</taxon>
        <taxon>Pseudomonadati</taxon>
        <taxon>Pseudomonadota</taxon>
        <taxon>Alphaproteobacteria</taxon>
        <taxon>Rickettsiales</taxon>
        <taxon>Rickettsiaceae</taxon>
        <taxon>Rickettsieae</taxon>
        <taxon>Candidatus Sneabacter</taxon>
    </lineage>
</organism>
<evidence type="ECO:0000313" key="1">
    <source>
        <dbReference type="EMBL" id="QEK39688.1"/>
    </source>
</evidence>
<name>A0A5C0UHX3_9RICK</name>
<gene>
    <name evidence="1" type="ORF">FZC37_01950</name>
</gene>
<dbReference type="Proteomes" id="UP000323844">
    <property type="component" value="Chromosome"/>
</dbReference>
<evidence type="ECO:0000313" key="2">
    <source>
        <dbReference type="Proteomes" id="UP000323844"/>
    </source>
</evidence>
<dbReference type="AlphaFoldDB" id="A0A5C0UHX3"/>
<sequence length="283" mass="32319">MSYGFISEKNAFYALLMQSHKGLSGPNIEAPKGISDTDNSFLKEYYNLVQVSLHDEHLNEAIDNLKELTKSDSLGMFAKKKLADVLFKMGKYSDSLEFSKSFAQDDNPDPNMLMLVVKSYYMLQSWNNFDKYADIVLHLSDVTLQQKEEISNMYAESCKADIPNSVKIDHAMKAVKYNKMNQAAYKELTSVFLSENRKEDALNVLEKQFSHMPTFDTFLEIESLSPLEGENLYDELSLLVAPTCHKECFVAIGVYLNLNEKIQSLVQKKETVQDHCVVENKKQ</sequence>
<accession>A0A5C0UHX3</accession>
<dbReference type="EMBL" id="CP043312">
    <property type="protein sequence ID" value="QEK39688.1"/>
    <property type="molecule type" value="Genomic_DNA"/>
</dbReference>